<dbReference type="RefSeq" id="WP_244821430.1">
    <property type="nucleotide sequence ID" value="NZ_CP112998.1"/>
</dbReference>
<feature type="transmembrane region" description="Helical" evidence="1">
    <location>
        <begin position="25"/>
        <end position="47"/>
    </location>
</feature>
<dbReference type="KEGG" id="dpf:ON006_27685"/>
<sequence length="192" mass="21882">MITALRIRQSLAWVIQSLLFFKKHYLIILALGMVAALGRAAQLRAFGPISPGMFNLLEVFIQSARIMVFVYSLGLTNVKKGALRLRHLLTSKATWKENSRIAVQKFKKDWRSIVANMVIYLLIALLINKLIDHAAYQTCLYAKLKTHSIISGDSSEWVIILFFKNLSVIPFTLIFNAVFLLWITNKMVLPKT</sequence>
<evidence type="ECO:0000256" key="1">
    <source>
        <dbReference type="SAM" id="Phobius"/>
    </source>
</evidence>
<keyword evidence="3" id="KW-1185">Reference proteome</keyword>
<organism evidence="2 3">
    <name type="scientific">Dyadobacter pollutisoli</name>
    <dbReference type="NCBI Taxonomy" id="2910158"/>
    <lineage>
        <taxon>Bacteria</taxon>
        <taxon>Pseudomonadati</taxon>
        <taxon>Bacteroidota</taxon>
        <taxon>Cytophagia</taxon>
        <taxon>Cytophagales</taxon>
        <taxon>Spirosomataceae</taxon>
        <taxon>Dyadobacter</taxon>
    </lineage>
</organism>
<gene>
    <name evidence="2" type="ORF">ON006_27685</name>
</gene>
<keyword evidence="1" id="KW-1133">Transmembrane helix</keyword>
<evidence type="ECO:0000313" key="2">
    <source>
        <dbReference type="EMBL" id="WAC11499.1"/>
    </source>
</evidence>
<proteinExistence type="predicted"/>
<keyword evidence="1" id="KW-0472">Membrane</keyword>
<evidence type="ECO:0000313" key="3">
    <source>
        <dbReference type="Proteomes" id="UP001164653"/>
    </source>
</evidence>
<dbReference type="EMBL" id="CP112998">
    <property type="protein sequence ID" value="WAC11499.1"/>
    <property type="molecule type" value="Genomic_DNA"/>
</dbReference>
<dbReference type="AlphaFoldDB" id="A0A9E8NBY6"/>
<accession>A0A9E8NBY6</accession>
<name>A0A9E8NBY6_9BACT</name>
<reference evidence="2" key="1">
    <citation type="submission" date="2022-11" db="EMBL/GenBank/DDBJ databases">
        <title>Dyadobacter pollutisoli sp. nov., isolated from plastic dumped soil.</title>
        <authorList>
            <person name="Kim J.M."/>
            <person name="Kim K.R."/>
            <person name="Lee J.K."/>
            <person name="Hao L."/>
            <person name="Jeon C.O."/>
        </authorList>
    </citation>
    <scope>NUCLEOTIDE SEQUENCE</scope>
    <source>
        <strain evidence="2">U1</strain>
    </source>
</reference>
<feature type="transmembrane region" description="Helical" evidence="1">
    <location>
        <begin position="157"/>
        <end position="183"/>
    </location>
</feature>
<dbReference type="Proteomes" id="UP001164653">
    <property type="component" value="Chromosome"/>
</dbReference>
<feature type="transmembrane region" description="Helical" evidence="1">
    <location>
        <begin position="113"/>
        <end position="131"/>
    </location>
</feature>
<keyword evidence="1" id="KW-0812">Transmembrane</keyword>
<protein>
    <submittedName>
        <fullName evidence="2">Uncharacterized protein</fullName>
    </submittedName>
</protein>
<feature type="transmembrane region" description="Helical" evidence="1">
    <location>
        <begin position="59"/>
        <end position="78"/>
    </location>
</feature>